<comment type="function">
    <text evidence="7">Component of the Mediator complex, a coactivator involved in the regulated transcription of nearly all RNA polymerase II-dependent genes. Mediator functions as a bridge to convey information from gene-specific regulatory proteins to the basal RNA polymerase II transcription machinery. Mediator is recruited to promoters by direct interactions with regulatory proteins and serves as a scaffold for the assembly of a functional preinitiation complex with RNA polymerase II and the general transcription factors.</text>
</comment>
<accession>A9UP56</accession>
<dbReference type="PANTHER" id="PTHR12809">
    <property type="entry name" value="MEDIATOR COMPLEX SUBUNIT"/>
    <property type="match status" value="1"/>
</dbReference>
<evidence type="ECO:0000256" key="3">
    <source>
        <dbReference type="ARBA" id="ARBA00023015"/>
    </source>
</evidence>
<dbReference type="GeneID" id="5887470"/>
<evidence type="ECO:0000256" key="7">
    <source>
        <dbReference type="RuleBase" id="RU365082"/>
    </source>
</evidence>
<dbReference type="InParanoid" id="A9UP56"/>
<dbReference type="GO" id="GO:0016592">
    <property type="term" value="C:mediator complex"/>
    <property type="evidence" value="ECO:0000318"/>
    <property type="project" value="GO_Central"/>
</dbReference>
<dbReference type="Proteomes" id="UP000001357">
    <property type="component" value="Unassembled WGS sequence"/>
</dbReference>
<keyword evidence="4 7" id="KW-0010">Activator</keyword>
<dbReference type="GO" id="GO:0003712">
    <property type="term" value="F:transcription coregulator activity"/>
    <property type="evidence" value="ECO:0000318"/>
    <property type="project" value="GO_Central"/>
</dbReference>
<dbReference type="EMBL" id="CH991543">
    <property type="protein sequence ID" value="EDQ92815.1"/>
    <property type="molecule type" value="Genomic_DNA"/>
</dbReference>
<comment type="subunit">
    <text evidence="7">Component of the Mediator complex.</text>
</comment>
<keyword evidence="3 7" id="KW-0805">Transcription regulation</keyword>
<evidence type="ECO:0000313" key="9">
    <source>
        <dbReference type="EMBL" id="EDQ92815.1"/>
    </source>
</evidence>
<feature type="domain" description="Mediator complex subunit MED14 N-terminal" evidence="8">
    <location>
        <begin position="8"/>
        <end position="97"/>
    </location>
</feature>
<evidence type="ECO:0000256" key="1">
    <source>
        <dbReference type="ARBA" id="ARBA00004123"/>
    </source>
</evidence>
<evidence type="ECO:0000256" key="5">
    <source>
        <dbReference type="ARBA" id="ARBA00023163"/>
    </source>
</evidence>
<comment type="similarity">
    <text evidence="2 7">Belongs to the Mediator complex subunit 14 family.</text>
</comment>
<dbReference type="AlphaFoldDB" id="A9UP56"/>
<dbReference type="KEGG" id="mbr:MONBRDRAFT_35450"/>
<dbReference type="PANTHER" id="PTHR12809:SF2">
    <property type="entry name" value="MEDIATOR OF RNA POLYMERASE II TRANSCRIPTION SUBUNIT 14"/>
    <property type="match status" value="1"/>
</dbReference>
<dbReference type="RefSeq" id="XP_001742577.1">
    <property type="nucleotide sequence ID" value="XM_001742525.1"/>
</dbReference>
<evidence type="ECO:0000259" key="8">
    <source>
        <dbReference type="Pfam" id="PF08638"/>
    </source>
</evidence>
<comment type="subcellular location">
    <subcellularLocation>
        <location evidence="1 7">Nucleus</location>
    </subcellularLocation>
</comment>
<proteinExistence type="inferred from homology"/>
<dbReference type="Pfam" id="PF08638">
    <property type="entry name" value="Med14"/>
    <property type="match status" value="1"/>
</dbReference>
<dbReference type="InterPro" id="IPR055122">
    <property type="entry name" value="Med14_N"/>
</dbReference>
<keyword evidence="10" id="KW-1185">Reference proteome</keyword>
<dbReference type="GO" id="GO:0006357">
    <property type="term" value="P:regulation of transcription by RNA polymerase II"/>
    <property type="evidence" value="ECO:0000318"/>
    <property type="project" value="GO_Central"/>
</dbReference>
<keyword evidence="6 7" id="KW-0539">Nucleus</keyword>
<evidence type="ECO:0000313" key="10">
    <source>
        <dbReference type="Proteomes" id="UP000001357"/>
    </source>
</evidence>
<protein>
    <recommendedName>
        <fullName evidence="7">Mediator of RNA polymerase II transcription subunit 14</fullName>
    </recommendedName>
    <alternativeName>
        <fullName evidence="7">Mediator complex subunit 14</fullName>
    </alternativeName>
</protein>
<dbReference type="STRING" id="81824.A9UP56"/>
<dbReference type="InterPro" id="IPR013947">
    <property type="entry name" value="Mediator_Med14"/>
</dbReference>
<evidence type="ECO:0000256" key="4">
    <source>
        <dbReference type="ARBA" id="ARBA00023159"/>
    </source>
</evidence>
<evidence type="ECO:0000256" key="6">
    <source>
        <dbReference type="ARBA" id="ARBA00023242"/>
    </source>
</evidence>
<keyword evidence="5 7" id="KW-0804">Transcription</keyword>
<reference evidence="9 10" key="1">
    <citation type="journal article" date="2008" name="Nature">
        <title>The genome of the choanoflagellate Monosiga brevicollis and the origin of metazoans.</title>
        <authorList>
            <consortium name="JGI Sequencing"/>
            <person name="King N."/>
            <person name="Westbrook M.J."/>
            <person name="Young S.L."/>
            <person name="Kuo A."/>
            <person name="Abedin M."/>
            <person name="Chapman J."/>
            <person name="Fairclough S."/>
            <person name="Hellsten U."/>
            <person name="Isogai Y."/>
            <person name="Letunic I."/>
            <person name="Marr M."/>
            <person name="Pincus D."/>
            <person name="Putnam N."/>
            <person name="Rokas A."/>
            <person name="Wright K.J."/>
            <person name="Zuzow R."/>
            <person name="Dirks W."/>
            <person name="Good M."/>
            <person name="Goodstein D."/>
            <person name="Lemons D."/>
            <person name="Li W."/>
            <person name="Lyons J.B."/>
            <person name="Morris A."/>
            <person name="Nichols S."/>
            <person name="Richter D.J."/>
            <person name="Salamov A."/>
            <person name="Bork P."/>
            <person name="Lim W.A."/>
            <person name="Manning G."/>
            <person name="Miller W.T."/>
            <person name="McGinnis W."/>
            <person name="Shapiro H."/>
            <person name="Tjian R."/>
            <person name="Grigoriev I.V."/>
            <person name="Rokhsar D."/>
        </authorList>
    </citation>
    <scope>NUCLEOTIDE SEQUENCE [LARGE SCALE GENOMIC DNA]</scope>
    <source>
        <strain evidence="10">MX1 / ATCC 50154</strain>
    </source>
</reference>
<organism evidence="9 10">
    <name type="scientific">Monosiga brevicollis</name>
    <name type="common">Choanoflagellate</name>
    <dbReference type="NCBI Taxonomy" id="81824"/>
    <lineage>
        <taxon>Eukaryota</taxon>
        <taxon>Choanoflagellata</taxon>
        <taxon>Craspedida</taxon>
        <taxon>Salpingoecidae</taxon>
        <taxon>Monosiga</taxon>
    </lineage>
</organism>
<sequence length="1035" mass="113138">MASSAPIAISFLVDLTARKSQQELVRLLAVTESQSQYERKQALQQYAHNTLARLLRLLSLLRWSTRYQKALTQMTTRAQGSHQFVVETADILVQQAQELLPVGILNAETPRPLHEACLQCAKLAARLQLQVLAAKAQRLMQGMWAGVVRLTENKNERLKLEFWPGFDEPQQQVSVLISGTELDDDQHLSVTVHPALRDVETDRLIKPHIDLASLDPLELVTTIWAQLWRMKVTRLNAIFSTCASRLARPLKVTLCSDVPPQPNVAQGPWLELAFADAQSATLVIRLRPLGNGTMTLSWASSHVPTDVDIGPLRRALNDVTRQTETVLQPILNELYADLLATAERQRLSDNSRFHFYPTPPYSSSAFWPPAKAKVVGVLLAPFHAHVAVGTTLDLETLQLACHLLLAQPVAERELLAGRRMGPSTPSVGASVNMDSGTKADGSVPALPPSTAEWLLTDPLSIALHFSHVAKEPFNSGFAHVQSLLEALPIPSSSLSDDARALDAVLEPLVGLTAVCRQLSLLSVEFAVHTLPSGHLVIVIKDVPREAASGPILASTCCTIALGADGSSCFEILATNGNSYRSPPIPAAAVVSKLEPTARALSLLAEVNRVMAKKQLPFLSGEMVPSQAKLRFRMDLEDGQVVGAQPWLTGELGLDQKTQALGLQQLCFADKTPCQLPSLSLLEEFCNTSGGFGKCMYALHRTANVMTAVQQTIEAGLEVLMVTPTRFCLYDNLLGRHGIEVAVRSDNMVVIRDLTGVVKLNSQLTGVSPVMGISVSGSPTHFQSPRREDLVQTVKRKLLRLHELLDCHENKEALYFVNTDVLLRLLAAPDAVSPLACHFGACRIAEGLERFASFRKVDCEVLKSHREGSFAVKYRVTHGREVGREVDWSYSQDSCAATATIKSLSPDEASFIAFCQKKCLFMTAKPSEGDALRLSAARSNGLFFDDVWNRRGDALSQDIEAVSCIVELDQGDGKSCIVPLTLQVGQRVVPWAAKKGCTPAVAQYLRRLQFLIDDLSEVDAISLPAAVKALRQELVR</sequence>
<dbReference type="GO" id="GO:0070847">
    <property type="term" value="C:core mediator complex"/>
    <property type="evidence" value="ECO:0000318"/>
    <property type="project" value="GO_Central"/>
</dbReference>
<name>A9UP56_MONBE</name>
<gene>
    <name evidence="9" type="ORF">MONBRDRAFT_35450</name>
</gene>
<evidence type="ECO:0000256" key="2">
    <source>
        <dbReference type="ARBA" id="ARBA00007813"/>
    </source>
</evidence>